<evidence type="ECO:0000313" key="2">
    <source>
        <dbReference type="Proteomes" id="UP000037891"/>
    </source>
</evidence>
<accession>A0A0N0X7E3</accession>
<comment type="caution">
    <text evidence="1">The sequence shown here is derived from an EMBL/GenBank/DDBJ whole genome shotgun (WGS) entry which is preliminary data.</text>
</comment>
<gene>
    <name evidence="1" type="ORF">ABJ99_2319</name>
</gene>
<name>A0A0N0X7E3_PSESX</name>
<evidence type="ECO:0000313" key="1">
    <source>
        <dbReference type="EMBL" id="KPC25172.1"/>
    </source>
</evidence>
<reference evidence="1 2" key="2">
    <citation type="submission" date="2015-10" db="EMBL/GenBank/DDBJ databases">
        <title>Comparative genomics and high-throughput reverse genetic screens identify a new phytobacterial MAMP and an Arabidopsis receptor required for immune elicitation.</title>
        <authorList>
            <person name="Mott G.A."/>
            <person name="Thakur S."/>
            <person name="Wang P.W."/>
            <person name="Desveaux D."/>
            <person name="Guttman D.S."/>
        </authorList>
    </citation>
    <scope>NUCLEOTIDE SEQUENCE [LARGE SCALE GENOMIC DNA]</scope>
    <source>
        <strain evidence="1 2">0788_9</strain>
    </source>
</reference>
<reference evidence="1 2" key="1">
    <citation type="submission" date="2015-07" db="EMBL/GenBank/DDBJ databases">
        <authorList>
            <person name="Noorani M."/>
        </authorList>
    </citation>
    <scope>NUCLEOTIDE SEQUENCE [LARGE SCALE GENOMIC DNA]</scope>
    <source>
        <strain evidence="1 2">0788_9</strain>
    </source>
</reference>
<dbReference type="Proteomes" id="UP000037891">
    <property type="component" value="Unassembled WGS sequence"/>
</dbReference>
<organism evidence="1 2">
    <name type="scientific">Pseudomonas syringae pv. cilantro</name>
    <dbReference type="NCBI Taxonomy" id="81035"/>
    <lineage>
        <taxon>Bacteria</taxon>
        <taxon>Pseudomonadati</taxon>
        <taxon>Pseudomonadota</taxon>
        <taxon>Gammaproteobacteria</taxon>
        <taxon>Pseudomonadales</taxon>
        <taxon>Pseudomonadaceae</taxon>
        <taxon>Pseudomonas</taxon>
        <taxon>Pseudomonas syringae</taxon>
    </lineage>
</organism>
<proteinExistence type="predicted"/>
<sequence length="67" mass="7604">MQIKRFFSEPWFGFCNFTDTAPIKHLTGDFAHAGEDHPAPALRDCNVPKEVNTIHDYQRRAAQTVTG</sequence>
<dbReference type="EMBL" id="LGLN01000081">
    <property type="protein sequence ID" value="KPC25172.1"/>
    <property type="molecule type" value="Genomic_DNA"/>
</dbReference>
<dbReference type="AlphaFoldDB" id="A0A0N0X7E3"/>
<protein>
    <submittedName>
        <fullName evidence="1">Uncharacterized protein</fullName>
    </submittedName>
</protein>